<protein>
    <recommendedName>
        <fullName evidence="1">MMS19 nucleotide excision repair protein</fullName>
    </recommendedName>
</protein>
<keyword evidence="3" id="KW-1185">Reference proteome</keyword>
<comment type="function">
    <text evidence="1">Key component of the cytosolic iron-sulfur protein assembly (CIA) complex, a multiprotein complex that mediates the incorporation of iron-sulfur cluster into apoproteins specifically involved in DNA metabolism and genomic integrity. In the CIA complex, MMS19 acts as an adapter between early-acting CIA components and a subset of cellular target iron-sulfur proteins.</text>
</comment>
<keyword evidence="1" id="KW-0227">DNA damage</keyword>
<organism evidence="3 4">
    <name type="scientific">Strongyloides venezuelensis</name>
    <name type="common">Threadworm</name>
    <dbReference type="NCBI Taxonomy" id="75913"/>
    <lineage>
        <taxon>Eukaryota</taxon>
        <taxon>Metazoa</taxon>
        <taxon>Ecdysozoa</taxon>
        <taxon>Nematoda</taxon>
        <taxon>Chromadorea</taxon>
        <taxon>Rhabditida</taxon>
        <taxon>Tylenchina</taxon>
        <taxon>Panagrolaimomorpha</taxon>
        <taxon>Strongyloidoidea</taxon>
        <taxon>Strongyloididae</taxon>
        <taxon>Strongyloides</taxon>
    </lineage>
</organism>
<dbReference type="WBParaSite" id="SVE_0810000.1">
    <property type="protein sequence ID" value="SVE_0810000.1"/>
    <property type="gene ID" value="SVE_0810000"/>
</dbReference>
<dbReference type="InterPro" id="IPR039920">
    <property type="entry name" value="MMS19"/>
</dbReference>
<feature type="domain" description="MMS19 N-terminal" evidence="2">
    <location>
        <begin position="30"/>
        <end position="297"/>
    </location>
</feature>
<comment type="subunit">
    <text evidence="1">Component of the CIA complex.</text>
</comment>
<dbReference type="GO" id="GO:0051604">
    <property type="term" value="P:protein maturation"/>
    <property type="evidence" value="ECO:0007669"/>
    <property type="project" value="UniProtKB-UniRule"/>
</dbReference>
<comment type="similarity">
    <text evidence="1">Belongs to the MET18/MMS19 family.</text>
</comment>
<dbReference type="GO" id="GO:0005819">
    <property type="term" value="C:spindle"/>
    <property type="evidence" value="ECO:0007669"/>
    <property type="project" value="UniProtKB-SubCell"/>
</dbReference>
<dbReference type="AlphaFoldDB" id="A0A0K0FGU4"/>
<comment type="subcellular location">
    <subcellularLocation>
        <location evidence="1">Cytoplasm</location>
        <location evidence="1">Cytoskeleton</location>
        <location evidence="1">Spindle</location>
    </subcellularLocation>
    <subcellularLocation>
        <location evidence="1">Nucleus</location>
    </subcellularLocation>
</comment>
<dbReference type="GO" id="GO:0016226">
    <property type="term" value="P:iron-sulfur cluster assembly"/>
    <property type="evidence" value="ECO:0007669"/>
    <property type="project" value="UniProtKB-UniRule"/>
</dbReference>
<keyword evidence="1" id="KW-0206">Cytoskeleton</keyword>
<name>A0A0K0FGU4_STRVS</name>
<dbReference type="PANTHER" id="PTHR12891">
    <property type="entry name" value="DNA REPAIR/TRANSCRIPTION PROTEIN MET18/MMS19"/>
    <property type="match status" value="1"/>
</dbReference>
<dbReference type="Proteomes" id="UP000035680">
    <property type="component" value="Unassembled WGS sequence"/>
</dbReference>
<reference evidence="4" key="2">
    <citation type="submission" date="2015-08" db="UniProtKB">
        <authorList>
            <consortium name="WormBaseParasite"/>
        </authorList>
    </citation>
    <scope>IDENTIFICATION</scope>
</reference>
<dbReference type="PANTHER" id="PTHR12891:SF0">
    <property type="entry name" value="MMS19 NUCLEOTIDE EXCISION REPAIR PROTEIN HOMOLOG"/>
    <property type="match status" value="1"/>
</dbReference>
<accession>A0A0K0FGU4</accession>
<keyword evidence="1" id="KW-0539">Nucleus</keyword>
<dbReference type="GO" id="GO:0005634">
    <property type="term" value="C:nucleus"/>
    <property type="evidence" value="ECO:0007669"/>
    <property type="project" value="UniProtKB-SubCell"/>
</dbReference>
<keyword evidence="1" id="KW-0234">DNA repair</keyword>
<dbReference type="GO" id="GO:0097361">
    <property type="term" value="C:cytosolic [4Fe-4S] assembly targeting complex"/>
    <property type="evidence" value="ECO:0007669"/>
    <property type="project" value="UniProtKB-UniRule"/>
</dbReference>
<evidence type="ECO:0000256" key="1">
    <source>
        <dbReference type="RuleBase" id="RU367072"/>
    </source>
</evidence>
<dbReference type="GO" id="GO:0006281">
    <property type="term" value="P:DNA repair"/>
    <property type="evidence" value="ECO:0007669"/>
    <property type="project" value="UniProtKB-UniRule"/>
</dbReference>
<dbReference type="InterPro" id="IPR029240">
    <property type="entry name" value="MMS19_N"/>
</dbReference>
<dbReference type="STRING" id="75913.A0A0K0FGU4"/>
<keyword evidence="1" id="KW-0963">Cytoplasm</keyword>
<evidence type="ECO:0000259" key="2">
    <source>
        <dbReference type="Pfam" id="PF14500"/>
    </source>
</evidence>
<proteinExistence type="inferred from homology"/>
<sequence>MMATKMDEDFAEEWYEKIVEKKVNTLSDLVESLSEEILSIDIQERVHGLDKIFSVVKRFDKNFLTEGEVGLLLEFFIAKINDFALEKSCAIEGTRYVLYNNENIPKNCEKEIFQGIFKDANVQSWRVSDRGYLFDIFSFLIQTEERINNLKVLESDVVLAFVTAATGEKDPRLLMKVFKIFLQVVKYFSLGHFVEDMFDVVACYYPVEYTPPDNDTFNITREMLSVACEKCLLSTKSFTSYCHTLIQDRLTESDEDNPLEGKLYDCLFLKKAIGAFGIAGSAPYVKDYFTAFRGIILNPTLKKCQHSIPQEIREVVQFIIGELLNEKERGRSLIKTIIDELLENAEPFIVQAEMGLCARTLDFVYSAYEVLKDEEIKKKALYWIGILLEGKTLQSKENHKEIIEESLPFSRKFLSLSTTFGKEVDTLLKQLEDLEEKFGDIVFEYECCIESLLLKNGSERCYKKFLHSGIENIVQKEYNIDHSFFKLCHEISQKYPQLLVDELSKQDEAFITNPYVLNIFTSALIDQNTWNRMEKFIFKSINANGFNDKVSEILIHFSKTVDSLILEEFIYMIIKKYNELVIHDNIHHSRVVAEVGLHLNEKEHNEIVTTCLAIVEGNSDNELGEVVFKTKEDIQNLLYIVFPLLVQSKILTYSDVNIIALSLNRDFEKRIIYGAYISHSSDPKSIDVLEDDKDMEDLETRVHLIKILSLKNHPDYLKYIHDIFDDINKERIQETDHEIVIKLFDFEGLYNDPILCNYSHSILWRQRYFCKFVEIFMEHYLFTVTYSLYFALLQPMLSFAATISIPMNVELLSLLPVIVDALMQVTEIKTETDHHAVLSLLNGLNQLLPMAPLAEVEQKTIDNVIIKLLDFIQDTSKPLITLQSLVVLETLTKVSVPERIVIFYTRVVNALSVASKCPKRAIRIAGAKVRNQWEILL</sequence>
<evidence type="ECO:0000313" key="3">
    <source>
        <dbReference type="Proteomes" id="UP000035680"/>
    </source>
</evidence>
<reference evidence="3" key="1">
    <citation type="submission" date="2014-07" db="EMBL/GenBank/DDBJ databases">
        <authorList>
            <person name="Martin A.A"/>
            <person name="De Silva N."/>
        </authorList>
    </citation>
    <scope>NUCLEOTIDE SEQUENCE</scope>
</reference>
<evidence type="ECO:0000313" key="4">
    <source>
        <dbReference type="WBParaSite" id="SVE_0810000.1"/>
    </source>
</evidence>
<dbReference type="Pfam" id="PF14500">
    <property type="entry name" value="MMS19_N"/>
    <property type="match status" value="1"/>
</dbReference>